<evidence type="ECO:0000256" key="8">
    <source>
        <dbReference type="ARBA" id="ARBA00031423"/>
    </source>
</evidence>
<dbReference type="NCBIfam" id="TIGR00217">
    <property type="entry name" value="malQ"/>
    <property type="match status" value="1"/>
</dbReference>
<evidence type="ECO:0000256" key="6">
    <source>
        <dbReference type="ARBA" id="ARBA00022679"/>
    </source>
</evidence>
<dbReference type="Pfam" id="PF02446">
    <property type="entry name" value="Glyco_hydro_77"/>
    <property type="match status" value="1"/>
</dbReference>
<comment type="caution">
    <text evidence="11">The sequence shown here is derived from an EMBL/GenBank/DDBJ whole genome shotgun (WGS) entry which is preliminary data.</text>
</comment>
<dbReference type="AlphaFoldDB" id="A0A974BN08"/>
<dbReference type="GO" id="GO:0005975">
    <property type="term" value="P:carbohydrate metabolic process"/>
    <property type="evidence" value="ECO:0007669"/>
    <property type="project" value="InterPro"/>
</dbReference>
<dbReference type="Proteomes" id="UP000611629">
    <property type="component" value="Unassembled WGS sequence"/>
</dbReference>
<dbReference type="NCBIfam" id="NF011080">
    <property type="entry name" value="PRK14508.1-3"/>
    <property type="match status" value="1"/>
</dbReference>
<gene>
    <name evidence="11" type="primary">malQ</name>
    <name evidence="11" type="ORF">HZF24_17635</name>
</gene>
<evidence type="ECO:0000256" key="5">
    <source>
        <dbReference type="ARBA" id="ARBA00022676"/>
    </source>
</evidence>
<dbReference type="SUPFAM" id="SSF51445">
    <property type="entry name" value="(Trans)glycosidases"/>
    <property type="match status" value="1"/>
</dbReference>
<proteinExistence type="inferred from homology"/>
<keyword evidence="5 10" id="KW-0328">Glycosyltransferase</keyword>
<evidence type="ECO:0000313" key="12">
    <source>
        <dbReference type="Proteomes" id="UP000611629"/>
    </source>
</evidence>
<reference evidence="11" key="1">
    <citation type="submission" date="2020-07" db="EMBL/GenBank/DDBJ databases">
        <title>Genomic analysis of a strain of Sedimentibacter Hydroxybenzoicus DSM7310.</title>
        <authorList>
            <person name="Ma S."/>
        </authorList>
    </citation>
    <scope>NUCLEOTIDE SEQUENCE</scope>
    <source>
        <strain evidence="11">DSM 7310</strain>
    </source>
</reference>
<protein>
    <recommendedName>
        <fullName evidence="4 10">4-alpha-glucanotransferase</fullName>
        <ecNumber evidence="3 10">2.4.1.25</ecNumber>
    </recommendedName>
    <alternativeName>
        <fullName evidence="8 10">Amylomaltase</fullName>
    </alternativeName>
    <alternativeName>
        <fullName evidence="9 10">Disproportionating enzyme</fullName>
    </alternativeName>
</protein>
<evidence type="ECO:0000256" key="7">
    <source>
        <dbReference type="ARBA" id="ARBA00023277"/>
    </source>
</evidence>
<sequence>MVNRSLGILLPVSSLPSKYGIGTFGKAAYNFIDFLISSGQKYWQVLPLGPVSFGDSPYSTFSVYAGNPYYIDLEMLIEDGVINGDDCELLNSDGNYVDYEKQFNHRYKVLFKAYKSSINKYYEEIARFKAENNWVNDYSLFMALKYKNNQQPWNKWDEHIKNRDVEIIKAEEKSLSQEINFWVFLQYLFYEQYFKLKVYANLKGISIIGDMPIYVAKDSVDAWVNRDLFVTDEAGNFTIVAGVPPDYFSSEGQLWGNPVYDWGYLKENSYKWWIDRIKWSLKLYDVVRIDHFRGFDEYWAVPCGSENAIKGKWLSAYGKELFTEALKDVGNLNIIAEDLGTITDNVIKLKEEFNFPGMGVLQFAFDGNPDNPHLPLNYAKNTVAYTGTHDNDTLKGWYNKLGKQKQQDILKQLNIAAKYEGEITDKLIQSVINSKADIVIIPLQDYLHLDSEARINTPSTVGGNWTWRVKESQLTKQLSKKIKI</sequence>
<evidence type="ECO:0000256" key="10">
    <source>
        <dbReference type="RuleBase" id="RU361207"/>
    </source>
</evidence>
<organism evidence="11 12">
    <name type="scientific">Sedimentibacter hydroxybenzoicus DSM 7310</name>
    <dbReference type="NCBI Taxonomy" id="1123245"/>
    <lineage>
        <taxon>Bacteria</taxon>
        <taxon>Bacillati</taxon>
        <taxon>Bacillota</taxon>
        <taxon>Tissierellia</taxon>
        <taxon>Sedimentibacter</taxon>
    </lineage>
</organism>
<evidence type="ECO:0000313" key="11">
    <source>
        <dbReference type="EMBL" id="NYB75973.1"/>
    </source>
</evidence>
<accession>A0A974BN08</accession>
<comment type="catalytic activity">
    <reaction evidence="1 10">
        <text>Transfers a segment of a (1-&gt;4)-alpha-D-glucan to a new position in an acceptor, which may be glucose or a (1-&gt;4)-alpha-D-glucan.</text>
        <dbReference type="EC" id="2.4.1.25"/>
    </reaction>
</comment>
<evidence type="ECO:0000256" key="1">
    <source>
        <dbReference type="ARBA" id="ARBA00000439"/>
    </source>
</evidence>
<evidence type="ECO:0000256" key="9">
    <source>
        <dbReference type="ARBA" id="ARBA00031501"/>
    </source>
</evidence>
<dbReference type="PANTHER" id="PTHR32438">
    <property type="entry name" value="4-ALPHA-GLUCANOTRANSFERASE DPE1, CHLOROPLASTIC/AMYLOPLASTIC"/>
    <property type="match status" value="1"/>
</dbReference>
<keyword evidence="12" id="KW-1185">Reference proteome</keyword>
<evidence type="ECO:0000256" key="4">
    <source>
        <dbReference type="ARBA" id="ARBA00020295"/>
    </source>
</evidence>
<evidence type="ECO:0000256" key="3">
    <source>
        <dbReference type="ARBA" id="ARBA00012560"/>
    </source>
</evidence>
<dbReference type="NCBIfam" id="NF011079">
    <property type="entry name" value="PRK14508.1-2"/>
    <property type="match status" value="1"/>
</dbReference>
<name>A0A974BN08_SEDHY</name>
<dbReference type="InterPro" id="IPR017853">
    <property type="entry name" value="GH"/>
</dbReference>
<dbReference type="EMBL" id="JACBNQ010000035">
    <property type="protein sequence ID" value="NYB75973.1"/>
    <property type="molecule type" value="Genomic_DNA"/>
</dbReference>
<dbReference type="GO" id="GO:0004134">
    <property type="term" value="F:4-alpha-glucanotransferase activity"/>
    <property type="evidence" value="ECO:0007669"/>
    <property type="project" value="UniProtKB-EC"/>
</dbReference>
<evidence type="ECO:0000256" key="2">
    <source>
        <dbReference type="ARBA" id="ARBA00005684"/>
    </source>
</evidence>
<dbReference type="PANTHER" id="PTHR32438:SF5">
    <property type="entry name" value="4-ALPHA-GLUCANOTRANSFERASE DPE1, CHLOROPLASTIC_AMYLOPLASTIC"/>
    <property type="match status" value="1"/>
</dbReference>
<keyword evidence="6 10" id="KW-0808">Transferase</keyword>
<dbReference type="RefSeq" id="WP_179239691.1">
    <property type="nucleotide sequence ID" value="NZ_JACBNQ010000035.1"/>
</dbReference>
<dbReference type="Gene3D" id="3.20.20.80">
    <property type="entry name" value="Glycosidases"/>
    <property type="match status" value="1"/>
</dbReference>
<comment type="similarity">
    <text evidence="2 10">Belongs to the disproportionating enzyme family.</text>
</comment>
<dbReference type="InterPro" id="IPR003385">
    <property type="entry name" value="Glyco_hydro_77"/>
</dbReference>
<keyword evidence="7 10" id="KW-0119">Carbohydrate metabolism</keyword>
<dbReference type="EC" id="2.4.1.25" evidence="3 10"/>